<evidence type="ECO:0000259" key="3">
    <source>
        <dbReference type="Pfam" id="PF13505"/>
    </source>
</evidence>
<gene>
    <name evidence="4" type="ORF">NOX80_18230</name>
</gene>
<proteinExistence type="predicted"/>
<feature type="domain" description="Outer membrane protein beta-barrel" evidence="3">
    <location>
        <begin position="9"/>
        <end position="201"/>
    </location>
</feature>
<dbReference type="Gene3D" id="2.40.160.20">
    <property type="match status" value="1"/>
</dbReference>
<evidence type="ECO:0000313" key="5">
    <source>
        <dbReference type="Proteomes" id="UP001059844"/>
    </source>
</evidence>
<accession>A0ABY5IW26</accession>
<feature type="signal peptide" evidence="2">
    <location>
        <begin position="1"/>
        <end position="19"/>
    </location>
</feature>
<keyword evidence="1 2" id="KW-0732">Signal</keyword>
<dbReference type="Proteomes" id="UP001059844">
    <property type="component" value="Chromosome"/>
</dbReference>
<reference evidence="4" key="1">
    <citation type="submission" date="2022-07" db="EMBL/GenBank/DDBJ databases">
        <title>Isolation, identification, and degradation of a PFOSA degrading strain from sewage treatment plant.</title>
        <authorList>
            <person name="Zhang L."/>
            <person name="Huo Y."/>
        </authorList>
    </citation>
    <scope>NUCLEOTIDE SEQUENCE</scope>
    <source>
        <strain evidence="4">C1</strain>
    </source>
</reference>
<dbReference type="EMBL" id="CP101751">
    <property type="protein sequence ID" value="UUC45544.1"/>
    <property type="molecule type" value="Genomic_DNA"/>
</dbReference>
<dbReference type="SUPFAM" id="SSF56925">
    <property type="entry name" value="OMPA-like"/>
    <property type="match status" value="1"/>
</dbReference>
<evidence type="ECO:0000256" key="1">
    <source>
        <dbReference type="ARBA" id="ARBA00022729"/>
    </source>
</evidence>
<sequence length="201" mass="21401">MKKIILTVAAVFAFGFANAQEEAKGEGFSKGDVFISGSVGFGTTKTGDAKNNSFDISPRAAYFVTENIAVGVKLGYTSEKDEPNALTETKTDKFTVGAFGRYYFTPASKFSMFGQLGFDYNNSKVKTTTGGVSAEGKVNGFDVALAPGISYFVSKNFALEATFGELAYKTSKPDADGAESTNNFGLNVNMASIKLGLVYKF</sequence>
<dbReference type="Pfam" id="PF13505">
    <property type="entry name" value="OMP_b-brl"/>
    <property type="match status" value="1"/>
</dbReference>
<evidence type="ECO:0000313" key="4">
    <source>
        <dbReference type="EMBL" id="UUC45544.1"/>
    </source>
</evidence>
<organism evidence="4 5">
    <name type="scientific">Flavobacterium cerinum</name>
    <dbReference type="NCBI Taxonomy" id="2502784"/>
    <lineage>
        <taxon>Bacteria</taxon>
        <taxon>Pseudomonadati</taxon>
        <taxon>Bacteroidota</taxon>
        <taxon>Flavobacteriia</taxon>
        <taxon>Flavobacteriales</taxon>
        <taxon>Flavobacteriaceae</taxon>
        <taxon>Flavobacterium</taxon>
    </lineage>
</organism>
<feature type="chain" id="PRO_5046565090" evidence="2">
    <location>
        <begin position="20"/>
        <end position="201"/>
    </location>
</feature>
<dbReference type="InterPro" id="IPR011250">
    <property type="entry name" value="OMP/PagP_B-barrel"/>
</dbReference>
<keyword evidence="5" id="KW-1185">Reference proteome</keyword>
<evidence type="ECO:0000256" key="2">
    <source>
        <dbReference type="SAM" id="SignalP"/>
    </source>
</evidence>
<dbReference type="InterPro" id="IPR027385">
    <property type="entry name" value="Beta-barrel_OMP"/>
</dbReference>
<name>A0ABY5IW26_9FLAO</name>
<protein>
    <submittedName>
        <fullName evidence="4">PorT family protein</fullName>
    </submittedName>
</protein>
<dbReference type="RefSeq" id="WP_256551237.1">
    <property type="nucleotide sequence ID" value="NZ_CP101751.1"/>
</dbReference>